<dbReference type="PANTHER" id="PTHR43126">
    <property type="entry name" value="D-ALANYL-D-ALANINE DIPEPTIDASE"/>
    <property type="match status" value="1"/>
</dbReference>
<evidence type="ECO:0000256" key="3">
    <source>
        <dbReference type="ARBA" id="ARBA00022723"/>
    </source>
</evidence>
<evidence type="ECO:0000256" key="10">
    <source>
        <dbReference type="SAM" id="SignalP"/>
    </source>
</evidence>
<dbReference type="GO" id="GO:0008270">
    <property type="term" value="F:zinc ion binding"/>
    <property type="evidence" value="ECO:0007669"/>
    <property type="project" value="UniProtKB-UniRule"/>
</dbReference>
<keyword evidence="6 9" id="KW-0224">Dipeptidase</keyword>
<evidence type="ECO:0000313" key="12">
    <source>
        <dbReference type="Proteomes" id="UP000023541"/>
    </source>
</evidence>
<sequence>MIEKKLILLIFSVLFFSCSEAKMAPGPTVQTIALIEKSKALQLRGKKVEQSMLRKKDSLVMLIGGPSIEVTSNDKDFVNIESLSDEFILDMKYATSDNFLKEKVYSCAKCFVRKDVAEALIKVNNDLLTQGYRIKFFDCYRPYSVQKKMWKIFPNPGYVADPKGGSIHNRGAAVDITLVRSAGGHVDMGTDFDHFGKEAHHSYTSLSKTVLGHRKLLKETMEKHGFKTIRTEWWHYNFKGNKKYKISDFRWKCD</sequence>
<feature type="signal peptide" evidence="10">
    <location>
        <begin position="1"/>
        <end position="21"/>
    </location>
</feature>
<gene>
    <name evidence="11" type="ORF">ATO12_06435</name>
</gene>
<comment type="catalytic activity">
    <reaction evidence="1 9">
        <text>D-alanyl-D-alanine + H2O = 2 D-alanine</text>
        <dbReference type="Rhea" id="RHEA:20661"/>
        <dbReference type="ChEBI" id="CHEBI:15377"/>
        <dbReference type="ChEBI" id="CHEBI:57416"/>
        <dbReference type="ChEBI" id="CHEBI:57822"/>
        <dbReference type="EC" id="3.4.13.22"/>
    </reaction>
</comment>
<keyword evidence="7 9" id="KW-0482">Metalloprotease</keyword>
<keyword evidence="5 9" id="KW-0862">Zinc</keyword>
<feature type="chain" id="PRO_5001515474" description="D-alanyl-D-alanine dipeptidase" evidence="10">
    <location>
        <begin position="22"/>
        <end position="254"/>
    </location>
</feature>
<feature type="binding site" evidence="9">
    <location>
        <position position="235"/>
    </location>
    <ligand>
        <name>Zn(2+)</name>
        <dbReference type="ChEBI" id="CHEBI:29105"/>
        <note>catalytic</note>
    </ligand>
</feature>
<dbReference type="GO" id="GO:0008237">
    <property type="term" value="F:metallopeptidase activity"/>
    <property type="evidence" value="ECO:0007669"/>
    <property type="project" value="UniProtKB-KW"/>
</dbReference>
<keyword evidence="10" id="KW-0732">Signal</keyword>
<keyword evidence="3 9" id="KW-0479">Metal-binding</keyword>
<comment type="caution">
    <text evidence="11">The sequence shown here is derived from an EMBL/GenBank/DDBJ whole genome shotgun (WGS) entry which is preliminary data.</text>
</comment>
<dbReference type="EMBL" id="AQRA01000013">
    <property type="protein sequence ID" value="EZH71596.1"/>
    <property type="molecule type" value="Genomic_DNA"/>
</dbReference>
<dbReference type="Pfam" id="PF01427">
    <property type="entry name" value="Peptidase_M15"/>
    <property type="match status" value="1"/>
</dbReference>
<evidence type="ECO:0000256" key="8">
    <source>
        <dbReference type="ARBA" id="ARBA00023316"/>
    </source>
</evidence>
<evidence type="ECO:0000256" key="2">
    <source>
        <dbReference type="ARBA" id="ARBA00022670"/>
    </source>
</evidence>
<feature type="binding site" evidence="9">
    <location>
        <position position="168"/>
    </location>
    <ligand>
        <name>Zn(2+)</name>
        <dbReference type="ChEBI" id="CHEBI:29105"/>
        <note>catalytic</note>
    </ligand>
</feature>
<dbReference type="Proteomes" id="UP000023541">
    <property type="component" value="Unassembled WGS sequence"/>
</dbReference>
<evidence type="ECO:0000256" key="7">
    <source>
        <dbReference type="ARBA" id="ARBA00023049"/>
    </source>
</evidence>
<dbReference type="Gene3D" id="3.30.1380.10">
    <property type="match status" value="1"/>
</dbReference>
<dbReference type="AlphaFoldDB" id="A0A023BNQ1"/>
<evidence type="ECO:0000256" key="9">
    <source>
        <dbReference type="HAMAP-Rule" id="MF_01924"/>
    </source>
</evidence>
<dbReference type="InterPro" id="IPR000755">
    <property type="entry name" value="A_A_dipeptidase"/>
</dbReference>
<dbReference type="InterPro" id="IPR009045">
    <property type="entry name" value="Zn_M74/Hedgehog-like"/>
</dbReference>
<evidence type="ECO:0000256" key="6">
    <source>
        <dbReference type="ARBA" id="ARBA00022997"/>
    </source>
</evidence>
<accession>A0A023BNQ1</accession>
<dbReference type="GO" id="GO:0071555">
    <property type="term" value="P:cell wall organization"/>
    <property type="evidence" value="ECO:0007669"/>
    <property type="project" value="UniProtKB-KW"/>
</dbReference>
<dbReference type="eggNOG" id="COG2173">
    <property type="taxonomic scope" value="Bacteria"/>
</dbReference>
<evidence type="ECO:0000256" key="4">
    <source>
        <dbReference type="ARBA" id="ARBA00022801"/>
    </source>
</evidence>
<organism evidence="11 12">
    <name type="scientific">Aquimarina atlantica</name>
    <dbReference type="NCBI Taxonomy" id="1317122"/>
    <lineage>
        <taxon>Bacteria</taxon>
        <taxon>Pseudomonadati</taxon>
        <taxon>Bacteroidota</taxon>
        <taxon>Flavobacteriia</taxon>
        <taxon>Flavobacteriales</taxon>
        <taxon>Flavobacteriaceae</taxon>
        <taxon>Aquimarina</taxon>
    </lineage>
</organism>
<name>A0A023BNQ1_9FLAO</name>
<dbReference type="SUPFAM" id="SSF55166">
    <property type="entry name" value="Hedgehog/DD-peptidase"/>
    <property type="match status" value="1"/>
</dbReference>
<feature type="active site" description="Proton donor/acceptor" evidence="9">
    <location>
        <position position="232"/>
    </location>
</feature>
<comment type="cofactor">
    <cofactor evidence="9">
        <name>Zn(2+)</name>
        <dbReference type="ChEBI" id="CHEBI:29105"/>
    </cofactor>
    <text evidence="9">Binds 1 zinc ion per subunit.</text>
</comment>
<protein>
    <recommendedName>
        <fullName evidence="9">D-alanyl-D-alanine dipeptidase</fullName>
        <shortName evidence="9">D-Ala-D-Ala dipeptidase</shortName>
        <ecNumber evidence="9">3.4.13.22</ecNumber>
    </recommendedName>
</protein>
<keyword evidence="8" id="KW-0961">Cell wall biogenesis/degradation</keyword>
<feature type="site" description="Transition state stabilizer" evidence="9">
    <location>
        <position position="141"/>
    </location>
</feature>
<keyword evidence="4 9" id="KW-0378">Hydrolase</keyword>
<comment type="function">
    <text evidence="9">Catalyzes hydrolysis of the D-alanyl-D-alanine dipeptide.</text>
</comment>
<dbReference type="RefSeq" id="WP_316932940.1">
    <property type="nucleotide sequence ID" value="NZ_AQRA01000013.1"/>
</dbReference>
<dbReference type="PROSITE" id="PS51257">
    <property type="entry name" value="PROKAR_LIPOPROTEIN"/>
    <property type="match status" value="1"/>
</dbReference>
<keyword evidence="12" id="KW-1185">Reference proteome</keyword>
<dbReference type="GO" id="GO:0160237">
    <property type="term" value="F:D-Ala-D-Ala dipeptidase activity"/>
    <property type="evidence" value="ECO:0007669"/>
    <property type="project" value="UniProtKB-EC"/>
</dbReference>
<dbReference type="CDD" id="cd14840">
    <property type="entry name" value="D-Ala-D-Ala_dipeptidase_Aad"/>
    <property type="match status" value="1"/>
</dbReference>
<dbReference type="HAMAP" id="MF_01924">
    <property type="entry name" value="A_A_dipeptidase"/>
    <property type="match status" value="1"/>
</dbReference>
<dbReference type="PANTHER" id="PTHR43126:SF1">
    <property type="entry name" value="D-ALANYL-D-ALANINE DIPEPTIDASE"/>
    <property type="match status" value="1"/>
</dbReference>
<keyword evidence="2 9" id="KW-0645">Protease</keyword>
<dbReference type="EC" id="3.4.13.22" evidence="9"/>
<dbReference type="STRING" id="1317122.ATO12_06435"/>
<evidence type="ECO:0000256" key="5">
    <source>
        <dbReference type="ARBA" id="ARBA00022833"/>
    </source>
</evidence>
<evidence type="ECO:0000313" key="11">
    <source>
        <dbReference type="EMBL" id="EZH71596.1"/>
    </source>
</evidence>
<feature type="binding site" evidence="9">
    <location>
        <position position="175"/>
    </location>
    <ligand>
        <name>Zn(2+)</name>
        <dbReference type="ChEBI" id="CHEBI:29105"/>
        <note>catalytic</note>
    </ligand>
</feature>
<evidence type="ECO:0000256" key="1">
    <source>
        <dbReference type="ARBA" id="ARBA00001362"/>
    </source>
</evidence>
<reference evidence="11 12" key="1">
    <citation type="submission" date="2014-04" db="EMBL/GenBank/DDBJ databases">
        <title>Aquimarina sp. 22II-S11-z7 Genome Sequencing.</title>
        <authorList>
            <person name="Lai Q."/>
        </authorList>
    </citation>
    <scope>NUCLEOTIDE SEQUENCE [LARGE SCALE GENOMIC DNA]</scope>
    <source>
        <strain evidence="11 12">22II-S11-z7</strain>
    </source>
</reference>
<proteinExistence type="inferred from homology"/>
<comment type="similarity">
    <text evidence="9">Belongs to the peptidase M15D family.</text>
</comment>
<dbReference type="GO" id="GO:0006508">
    <property type="term" value="P:proteolysis"/>
    <property type="evidence" value="ECO:0007669"/>
    <property type="project" value="UniProtKB-KW"/>
</dbReference>